<sequence length="132" mass="15521">MKKQKKVESGLFMQGRKFEQEQLYAEAAKQYEKILKGNPVHVDANNRLMIVYRKLKQYRKESVLISKAIAAHEKEIEAKQQQWIKEHSKMAELSRPLAQSLGLLNTKGLPVHENELLDKWKRRKEVVVKKIK</sequence>
<comment type="caution">
    <text evidence="1">The sequence shown here is derived from an EMBL/GenBank/DDBJ whole genome shotgun (WGS) entry which is preliminary data.</text>
</comment>
<gene>
    <name evidence="1" type="ORF">J2X78_000504</name>
</gene>
<organism evidence="1 2">
    <name type="scientific">Pedobacter africanus</name>
    <dbReference type="NCBI Taxonomy" id="151894"/>
    <lineage>
        <taxon>Bacteria</taxon>
        <taxon>Pseudomonadati</taxon>
        <taxon>Bacteroidota</taxon>
        <taxon>Sphingobacteriia</taxon>
        <taxon>Sphingobacteriales</taxon>
        <taxon>Sphingobacteriaceae</taxon>
        <taxon>Pedobacter</taxon>
    </lineage>
</organism>
<reference evidence="1" key="1">
    <citation type="submission" date="2023-07" db="EMBL/GenBank/DDBJ databases">
        <title>Sorghum-associated microbial communities from plants grown in Nebraska, USA.</title>
        <authorList>
            <person name="Schachtman D."/>
        </authorList>
    </citation>
    <scope>NUCLEOTIDE SEQUENCE</scope>
    <source>
        <strain evidence="1">2697</strain>
    </source>
</reference>
<evidence type="ECO:0000313" key="2">
    <source>
        <dbReference type="Proteomes" id="UP001246858"/>
    </source>
</evidence>
<proteinExistence type="predicted"/>
<dbReference type="Proteomes" id="UP001246858">
    <property type="component" value="Unassembled WGS sequence"/>
</dbReference>
<dbReference type="EMBL" id="JAVDTF010000001">
    <property type="protein sequence ID" value="MDR6781952.1"/>
    <property type="molecule type" value="Genomic_DNA"/>
</dbReference>
<accession>A0ACC6KRX7</accession>
<keyword evidence="2" id="KW-1185">Reference proteome</keyword>
<name>A0ACC6KRX7_9SPHI</name>
<protein>
    <submittedName>
        <fullName evidence="1">Tetratricopeptide (TPR) repeat protein</fullName>
    </submittedName>
</protein>
<evidence type="ECO:0000313" key="1">
    <source>
        <dbReference type="EMBL" id="MDR6781952.1"/>
    </source>
</evidence>